<feature type="region of interest" description="Disordered" evidence="1">
    <location>
        <begin position="171"/>
        <end position="213"/>
    </location>
</feature>
<evidence type="ECO:0000313" key="2">
    <source>
        <dbReference type="EMBL" id="KAJ8976213.1"/>
    </source>
</evidence>
<name>A0ABQ9JE19_9CUCU</name>
<feature type="compositionally biased region" description="Basic and acidic residues" evidence="1">
    <location>
        <begin position="195"/>
        <end position="213"/>
    </location>
</feature>
<feature type="compositionally biased region" description="Acidic residues" evidence="1">
    <location>
        <begin position="225"/>
        <end position="234"/>
    </location>
</feature>
<proteinExistence type="predicted"/>
<evidence type="ECO:0000256" key="1">
    <source>
        <dbReference type="SAM" id="MobiDB-lite"/>
    </source>
</evidence>
<gene>
    <name evidence="2" type="ORF">NQ317_008094</name>
</gene>
<protein>
    <submittedName>
        <fullName evidence="2">Uncharacterized protein</fullName>
    </submittedName>
</protein>
<dbReference type="EMBL" id="JAPWTJ010000710">
    <property type="protein sequence ID" value="KAJ8976213.1"/>
    <property type="molecule type" value="Genomic_DNA"/>
</dbReference>
<reference evidence="2" key="1">
    <citation type="journal article" date="2023" name="Insect Mol. Biol.">
        <title>Genome sequencing provides insights into the evolution of gene families encoding plant cell wall-degrading enzymes in longhorned beetles.</title>
        <authorList>
            <person name="Shin N.R."/>
            <person name="Okamura Y."/>
            <person name="Kirsch R."/>
            <person name="Pauchet Y."/>
        </authorList>
    </citation>
    <scope>NUCLEOTIDE SEQUENCE</scope>
    <source>
        <strain evidence="2">MMC_N1</strain>
    </source>
</reference>
<sequence length="400" mass="46780">MALQTDTNPKENLPFPNEYPSFTERGQILLLDEPFMIYTPERVDTDCEVVLEPTNRESSQNLRLPEIIFDGNYSCYQLENVQNNIFQNNFEYDDDFHCMNSDQVNEGLAVLKILCNNSATTTLDQPEFIDINKLTEISVSETECSKNSKEEEIVSISDDDDDVVFVGEYKEKGENNKRETEGGFQTSDKPYVKTRRTEKNDKKEPLRNKSKDLSKEHIFEEDFAFLDTSEEEENKDEKENQVPPKKTSTTNENFKQWPVNAHERPEYNTETKQIEAFDYTIREIQKKAPIRKKPRLETVPRYCARKRKPRVLEIKKAPVADLKEVVDSTTEFLLQYFKNRKEIEKLEHPVALKSVLTTEKCLEIFKYQALLYSIVNDIDEEVVLEKFKTVPRKSDDTKET</sequence>
<dbReference type="Proteomes" id="UP001162164">
    <property type="component" value="Unassembled WGS sequence"/>
</dbReference>
<evidence type="ECO:0000313" key="3">
    <source>
        <dbReference type="Proteomes" id="UP001162164"/>
    </source>
</evidence>
<accession>A0ABQ9JE19</accession>
<feature type="compositionally biased region" description="Basic and acidic residues" evidence="1">
    <location>
        <begin position="171"/>
        <end position="181"/>
    </location>
</feature>
<feature type="region of interest" description="Disordered" evidence="1">
    <location>
        <begin position="225"/>
        <end position="256"/>
    </location>
</feature>
<organism evidence="2 3">
    <name type="scientific">Molorchus minor</name>
    <dbReference type="NCBI Taxonomy" id="1323400"/>
    <lineage>
        <taxon>Eukaryota</taxon>
        <taxon>Metazoa</taxon>
        <taxon>Ecdysozoa</taxon>
        <taxon>Arthropoda</taxon>
        <taxon>Hexapoda</taxon>
        <taxon>Insecta</taxon>
        <taxon>Pterygota</taxon>
        <taxon>Neoptera</taxon>
        <taxon>Endopterygota</taxon>
        <taxon>Coleoptera</taxon>
        <taxon>Polyphaga</taxon>
        <taxon>Cucujiformia</taxon>
        <taxon>Chrysomeloidea</taxon>
        <taxon>Cerambycidae</taxon>
        <taxon>Lamiinae</taxon>
        <taxon>Monochamini</taxon>
        <taxon>Molorchus</taxon>
    </lineage>
</organism>
<keyword evidence="3" id="KW-1185">Reference proteome</keyword>
<comment type="caution">
    <text evidence="2">The sequence shown here is derived from an EMBL/GenBank/DDBJ whole genome shotgun (WGS) entry which is preliminary data.</text>
</comment>